<dbReference type="EMBL" id="CM039435">
    <property type="protein sequence ID" value="KAI4317684.1"/>
    <property type="molecule type" value="Genomic_DNA"/>
</dbReference>
<proteinExistence type="predicted"/>
<evidence type="ECO:0000313" key="2">
    <source>
        <dbReference type="Proteomes" id="UP000828941"/>
    </source>
</evidence>
<name>A0ACB9M0L2_BAUVA</name>
<dbReference type="Proteomes" id="UP000828941">
    <property type="component" value="Chromosome 10"/>
</dbReference>
<protein>
    <submittedName>
        <fullName evidence="1">Uncharacterized protein</fullName>
    </submittedName>
</protein>
<gene>
    <name evidence="1" type="ORF">L6164_025534</name>
</gene>
<organism evidence="1 2">
    <name type="scientific">Bauhinia variegata</name>
    <name type="common">Purple orchid tree</name>
    <name type="synonym">Phanera variegata</name>
    <dbReference type="NCBI Taxonomy" id="167791"/>
    <lineage>
        <taxon>Eukaryota</taxon>
        <taxon>Viridiplantae</taxon>
        <taxon>Streptophyta</taxon>
        <taxon>Embryophyta</taxon>
        <taxon>Tracheophyta</taxon>
        <taxon>Spermatophyta</taxon>
        <taxon>Magnoliopsida</taxon>
        <taxon>eudicotyledons</taxon>
        <taxon>Gunneridae</taxon>
        <taxon>Pentapetalae</taxon>
        <taxon>rosids</taxon>
        <taxon>fabids</taxon>
        <taxon>Fabales</taxon>
        <taxon>Fabaceae</taxon>
        <taxon>Cercidoideae</taxon>
        <taxon>Cercideae</taxon>
        <taxon>Bauhiniinae</taxon>
        <taxon>Bauhinia</taxon>
    </lineage>
</organism>
<accession>A0ACB9M0L2</accession>
<evidence type="ECO:0000313" key="1">
    <source>
        <dbReference type="EMBL" id="KAI4317684.1"/>
    </source>
</evidence>
<sequence length="72" mass="7528">MRLSFSASLARSVDDSASMALTRVARAMEMILRATSSCSKGSDGSTRKTSSGRSKVEAPDSLANMLVAKAKS</sequence>
<reference evidence="1 2" key="1">
    <citation type="journal article" date="2022" name="DNA Res.">
        <title>Chromosomal-level genome assembly of the orchid tree Bauhinia variegata (Leguminosae; Cercidoideae) supports the allotetraploid origin hypothesis of Bauhinia.</title>
        <authorList>
            <person name="Zhong Y."/>
            <person name="Chen Y."/>
            <person name="Zheng D."/>
            <person name="Pang J."/>
            <person name="Liu Y."/>
            <person name="Luo S."/>
            <person name="Meng S."/>
            <person name="Qian L."/>
            <person name="Wei D."/>
            <person name="Dai S."/>
            <person name="Zhou R."/>
        </authorList>
    </citation>
    <scope>NUCLEOTIDE SEQUENCE [LARGE SCALE GENOMIC DNA]</scope>
    <source>
        <strain evidence="1">BV-YZ2020</strain>
    </source>
</reference>
<keyword evidence="2" id="KW-1185">Reference proteome</keyword>
<comment type="caution">
    <text evidence="1">The sequence shown here is derived from an EMBL/GenBank/DDBJ whole genome shotgun (WGS) entry which is preliminary data.</text>
</comment>